<evidence type="ECO:0000313" key="2">
    <source>
        <dbReference type="Proteomes" id="UP000191094"/>
    </source>
</evidence>
<dbReference type="EMBL" id="MUYT01000014">
    <property type="protein sequence ID" value="OOS19719.1"/>
    <property type="molecule type" value="Genomic_DNA"/>
</dbReference>
<evidence type="ECO:0000313" key="1">
    <source>
        <dbReference type="EMBL" id="OOS19719.1"/>
    </source>
</evidence>
<sequence length="81" mass="9258">MTTLREHQINNTVDVKKKHLSIHGLVAIIEIFFIHPINNARVAIIYANNIVNSQITSRFDNALLIWWEKLANIDILLVALA</sequence>
<accession>A0A1T0CBQ8</accession>
<comment type="caution">
    <text evidence="1">The sequence shown here is derived from an EMBL/GenBank/DDBJ whole genome shotgun (WGS) entry which is preliminary data.</text>
</comment>
<dbReference type="AlphaFoldDB" id="A0A1T0CBQ8"/>
<dbReference type="Proteomes" id="UP000191094">
    <property type="component" value="Unassembled WGS sequence"/>
</dbReference>
<keyword evidence="2" id="KW-1185">Reference proteome</keyword>
<organism evidence="1 2">
    <name type="scientific">Lwoffella lincolnii</name>
    <dbReference type="NCBI Taxonomy" id="90241"/>
    <lineage>
        <taxon>Bacteria</taxon>
        <taxon>Pseudomonadati</taxon>
        <taxon>Pseudomonadota</taxon>
        <taxon>Gammaproteobacteria</taxon>
        <taxon>Moraxellales</taxon>
        <taxon>Moraxellaceae</taxon>
        <taxon>Lwoffella</taxon>
    </lineage>
</organism>
<protein>
    <submittedName>
        <fullName evidence="1">Uncharacterized protein</fullName>
    </submittedName>
</protein>
<name>A0A1T0CBQ8_9GAMM</name>
<reference evidence="1 2" key="1">
    <citation type="submission" date="2017-02" db="EMBL/GenBank/DDBJ databases">
        <title>Draft genome sequence of Moraxella lincolnii CCUG 9405T type strain.</title>
        <authorList>
            <person name="Salva-Serra F."/>
            <person name="Engstrom-Jakobsson H."/>
            <person name="Thorell K."/>
            <person name="Jaen-Luchoro D."/>
            <person name="Gonzales-Siles L."/>
            <person name="Karlsson R."/>
            <person name="Yazdan S."/>
            <person name="Boulund F."/>
            <person name="Johnning A."/>
            <person name="Engstrand L."/>
            <person name="Kristiansson E."/>
            <person name="Moore E."/>
        </authorList>
    </citation>
    <scope>NUCLEOTIDE SEQUENCE [LARGE SCALE GENOMIC DNA]</scope>
    <source>
        <strain evidence="1 2">CCUG 9405</strain>
    </source>
</reference>
<proteinExistence type="predicted"/>
<gene>
    <name evidence="1" type="ORF">B0682_08220</name>
</gene>